<accession>A0ABY3XHU8</accession>
<dbReference type="PANTHER" id="PTHR10795">
    <property type="entry name" value="PROPROTEIN CONVERTASE SUBTILISIN/KEXIN"/>
    <property type="match status" value="1"/>
</dbReference>
<evidence type="ECO:0000259" key="6">
    <source>
        <dbReference type="Pfam" id="PF00082"/>
    </source>
</evidence>
<dbReference type="Gene3D" id="3.40.50.200">
    <property type="entry name" value="Peptidase S8/S53 domain"/>
    <property type="match status" value="1"/>
</dbReference>
<dbReference type="Pfam" id="PF00082">
    <property type="entry name" value="Peptidase_S8"/>
    <property type="match status" value="1"/>
</dbReference>
<dbReference type="InterPro" id="IPR036852">
    <property type="entry name" value="Peptidase_S8/S53_dom_sf"/>
</dbReference>
<proteinExistence type="inferred from homology"/>
<feature type="active site" description="Charge relay system" evidence="4">
    <location>
        <position position="215"/>
    </location>
</feature>
<dbReference type="InterPro" id="IPR015500">
    <property type="entry name" value="Peptidase_S8_subtilisin-rel"/>
</dbReference>
<dbReference type="SUPFAM" id="SSF52025">
    <property type="entry name" value="PA domain"/>
    <property type="match status" value="1"/>
</dbReference>
<dbReference type="InterPro" id="IPR045051">
    <property type="entry name" value="SBT"/>
</dbReference>
<dbReference type="InterPro" id="IPR046450">
    <property type="entry name" value="PA_dom_sf"/>
</dbReference>
<dbReference type="RefSeq" id="WP_057942391.1">
    <property type="nucleotide sequence ID" value="NZ_CP011131.1"/>
</dbReference>
<dbReference type="Proteomes" id="UP000829194">
    <property type="component" value="Chromosome"/>
</dbReference>
<evidence type="ECO:0000256" key="1">
    <source>
        <dbReference type="ARBA" id="ARBA00022670"/>
    </source>
</evidence>
<feature type="chain" id="PRO_5047429260" evidence="5">
    <location>
        <begin position="24"/>
        <end position="1108"/>
    </location>
</feature>
<evidence type="ECO:0000256" key="2">
    <source>
        <dbReference type="ARBA" id="ARBA00022801"/>
    </source>
</evidence>
<dbReference type="Pfam" id="PF02225">
    <property type="entry name" value="PA"/>
    <property type="match status" value="1"/>
</dbReference>
<evidence type="ECO:0000256" key="3">
    <source>
        <dbReference type="ARBA" id="ARBA00022825"/>
    </source>
</evidence>
<keyword evidence="9" id="KW-1185">Reference proteome</keyword>
<organism evidence="8 9">
    <name type="scientific">Lysobacter gummosus</name>
    <dbReference type="NCBI Taxonomy" id="262324"/>
    <lineage>
        <taxon>Bacteria</taxon>
        <taxon>Pseudomonadati</taxon>
        <taxon>Pseudomonadota</taxon>
        <taxon>Gammaproteobacteria</taxon>
        <taxon>Lysobacterales</taxon>
        <taxon>Lysobacteraceae</taxon>
        <taxon>Lysobacter</taxon>
    </lineage>
</organism>
<dbReference type="PROSITE" id="PS51892">
    <property type="entry name" value="SUBTILASE"/>
    <property type="match status" value="1"/>
</dbReference>
<keyword evidence="1 4" id="KW-0645">Protease</keyword>
<dbReference type="PRINTS" id="PR00723">
    <property type="entry name" value="SUBTILISIN"/>
</dbReference>
<protein>
    <submittedName>
        <fullName evidence="8">S8 family serine peptidase</fullName>
    </submittedName>
</protein>
<keyword evidence="3 4" id="KW-0720">Serine protease</keyword>
<reference evidence="8 9" key="1">
    <citation type="submission" date="2022-03" db="EMBL/GenBank/DDBJ databases">
        <title>Complete genome sequence of Lysobacter capsici VKM B-2533 and Lysobacter gummosus 10.1.1, promising sources of lytic agents.</title>
        <authorList>
            <person name="Tarlachkov S.V."/>
            <person name="Kudryakova I.V."/>
            <person name="Afoshin A.S."/>
            <person name="Leontyevskaya E.A."/>
            <person name="Leontyevskaya N.V."/>
        </authorList>
    </citation>
    <scope>NUCLEOTIDE SEQUENCE [LARGE SCALE GENOMIC DNA]</scope>
    <source>
        <strain evidence="8 9">10.1.1</strain>
    </source>
</reference>
<evidence type="ECO:0000259" key="7">
    <source>
        <dbReference type="Pfam" id="PF02225"/>
    </source>
</evidence>
<feature type="domain" description="PA" evidence="7">
    <location>
        <begin position="476"/>
        <end position="549"/>
    </location>
</feature>
<gene>
    <name evidence="8" type="ORF">MOV92_08325</name>
</gene>
<evidence type="ECO:0000256" key="4">
    <source>
        <dbReference type="PROSITE-ProRule" id="PRU01240"/>
    </source>
</evidence>
<dbReference type="EMBL" id="CP093547">
    <property type="protein sequence ID" value="UNP31233.1"/>
    <property type="molecule type" value="Genomic_DNA"/>
</dbReference>
<keyword evidence="2 4" id="KW-0378">Hydrolase</keyword>
<sequence>MPNVVNRLTIAVSLVGLAALAGAAVRGLSNDSPADAGTIGGAPPPQRADSSLETQTSRYIVLFKEAPLSTYHGEVAGLPAPQRLAGAQNANSAAAAKSAGGGAGGRVDVRSAQARSYVQHLDQVQRDHESGIRALIGRPLNIERRMHHAVNGVITRMSQNEAARIAKLPGVELVEEYREYPLATDVGPQLIGAPALWNSTPANFRGEGVIVGVLDTGINFGSPAFAAIDDSGYHHINPNGSGNYLGTCAPGGVDEGRCNDKLIGGYDFVCGPPGNTCGVPGLREEPGFGDTNGHGSHTASTAAGNAWTANFKGRDVRISGVAPHANVIAYDVCYTIAATNQGQCPNTSAVAAVDQAIADGVDVINYSIGGGASPWGESVSLAFLNASDAGIYIAAAAGNSGPGASTMGHQEPWTSTTAASQHGRGTFAYLLQVTGPGAVPPALQAVQLTEGVSGTPFAASLPPTTPLRVSAGIDTAADGCAAFPANAFQNAIAVIRRGTCNFTDKVNNARNAGAIGVVIANNQAVVVSPSVPGTTIPTFMAAQTDADAIRDFSAGNANTSTAGIGFPPTPIPNTPDVLAAFSSRGPTNGLDLIKPDVTAPGVNVLAVLSGTTVSGSENLVGLLSGTSMASPHQAGAAALLRQARPSWTSAEIKSALMMTATPKVFKEDEVTPADAFAMGSGRIQVDQAVHAGLVLNETTANFLAADPSTGGDVSALNLASLDKRECVNSCTFERTFRHAGNGLQLYLVQVKGVQGIAFPPLLLSGPGQTSKLKVIVLSSSYAKDGAWHFGQVELKPLIGRDSPQLHLPIAIAVPPPQIVLTPEQVALSLPAGSRGFADFSIGNRSASALEFQIDNTGTASRTVTHSTAEGVNSGFRSTLYTDPATVGLPAQFSADDFVLTDSTRLAKLFSEGFVSSGSSLASTATSLSWSVYSDNAGNPSSNPLAGAAVWSYTAAPNAAGVKIDGANITLDLAAAGQNVQLPPGRYWLVVHARTSFANRWVWFASNAGDSQFRTIAPNASGAGSWIAGAGFAGLAFDIQGESACGAPWIGAPTRAFGVVPAQGSVANRVRIDTRGLAEGAHIGYVCVASDDPVRPKVALRVALTVTPR</sequence>
<feature type="signal peptide" evidence="5">
    <location>
        <begin position="1"/>
        <end position="23"/>
    </location>
</feature>
<comment type="similarity">
    <text evidence="4">Belongs to the peptidase S8 family.</text>
</comment>
<dbReference type="PROSITE" id="PS00138">
    <property type="entry name" value="SUBTILASE_SER"/>
    <property type="match status" value="1"/>
</dbReference>
<feature type="active site" description="Charge relay system" evidence="4">
    <location>
        <position position="294"/>
    </location>
</feature>
<name>A0ABY3XHU8_9GAMM</name>
<dbReference type="InterPro" id="IPR000209">
    <property type="entry name" value="Peptidase_S8/S53_dom"/>
</dbReference>
<evidence type="ECO:0000313" key="8">
    <source>
        <dbReference type="EMBL" id="UNP31233.1"/>
    </source>
</evidence>
<dbReference type="InterPro" id="IPR003137">
    <property type="entry name" value="PA_domain"/>
</dbReference>
<feature type="active site" description="Charge relay system" evidence="4">
    <location>
        <position position="627"/>
    </location>
</feature>
<dbReference type="CDD" id="cd04818">
    <property type="entry name" value="PA_subtilisin_1"/>
    <property type="match status" value="1"/>
</dbReference>
<keyword evidence="5" id="KW-0732">Signal</keyword>
<dbReference type="Gene3D" id="3.50.30.30">
    <property type="match status" value="1"/>
</dbReference>
<evidence type="ECO:0000256" key="5">
    <source>
        <dbReference type="SAM" id="SignalP"/>
    </source>
</evidence>
<evidence type="ECO:0000313" key="9">
    <source>
        <dbReference type="Proteomes" id="UP000829194"/>
    </source>
</evidence>
<feature type="domain" description="Peptidase S8/S53" evidence="6">
    <location>
        <begin position="206"/>
        <end position="663"/>
    </location>
</feature>
<dbReference type="InterPro" id="IPR023828">
    <property type="entry name" value="Peptidase_S8_Ser-AS"/>
</dbReference>
<dbReference type="SUPFAM" id="SSF52743">
    <property type="entry name" value="Subtilisin-like"/>
    <property type="match status" value="1"/>
</dbReference>